<accession>A0AB33UFJ3</accession>
<dbReference type="NCBIfam" id="TIGR04320">
    <property type="entry name" value="Surf_Exclu_PgrA"/>
    <property type="match status" value="1"/>
</dbReference>
<feature type="compositionally biased region" description="Low complexity" evidence="2">
    <location>
        <begin position="39"/>
        <end position="53"/>
    </location>
</feature>
<dbReference type="InterPro" id="IPR027607">
    <property type="entry name" value="Surf_Exclu_SEC10/PgrA"/>
</dbReference>
<dbReference type="EMBL" id="FILL01000015">
    <property type="protein sequence ID" value="CYX69069.1"/>
    <property type="molecule type" value="Genomic_DNA"/>
</dbReference>
<keyword evidence="3" id="KW-0732">Signal</keyword>
<evidence type="ECO:0000256" key="2">
    <source>
        <dbReference type="SAM" id="MobiDB-lite"/>
    </source>
</evidence>
<gene>
    <name evidence="4" type="ORF">ERS132521_01626</name>
</gene>
<comment type="caution">
    <text evidence="4">The sequence shown here is derived from an EMBL/GenBank/DDBJ whole genome shotgun (WGS) entry which is preliminary data.</text>
</comment>
<evidence type="ECO:0000256" key="3">
    <source>
        <dbReference type="SAM" id="SignalP"/>
    </source>
</evidence>
<evidence type="ECO:0000313" key="5">
    <source>
        <dbReference type="Proteomes" id="UP000072353"/>
    </source>
</evidence>
<feature type="coiled-coil region" evidence="1">
    <location>
        <begin position="528"/>
        <end position="691"/>
    </location>
</feature>
<protein>
    <submittedName>
        <fullName evidence="4">Lpxtg-motif cell wall anchor domain-containing protein</fullName>
    </submittedName>
</protein>
<feature type="chain" id="PRO_5044318818" evidence="3">
    <location>
        <begin position="25"/>
        <end position="851"/>
    </location>
</feature>
<dbReference type="RefSeq" id="WP_044680633.1">
    <property type="nucleotide sequence ID" value="NZ_CEGO01000044.1"/>
</dbReference>
<feature type="region of interest" description="Disordered" evidence="2">
    <location>
        <begin position="39"/>
        <end position="58"/>
    </location>
</feature>
<dbReference type="NCBIfam" id="TIGR01167">
    <property type="entry name" value="LPXTG_anchor"/>
    <property type="match status" value="1"/>
</dbReference>
<dbReference type="Proteomes" id="UP000072353">
    <property type="component" value="Unassembled WGS sequence"/>
</dbReference>
<proteinExistence type="predicted"/>
<evidence type="ECO:0000313" key="4">
    <source>
        <dbReference type="EMBL" id="CYX69069.1"/>
    </source>
</evidence>
<reference evidence="4 5" key="1">
    <citation type="submission" date="2016-02" db="EMBL/GenBank/DDBJ databases">
        <authorList>
            <consortium name="Pathogen Informatics"/>
        </authorList>
    </citation>
    <scope>NUCLEOTIDE SEQUENCE [LARGE SCALE GENOMIC DNA]</scope>
    <source>
        <strain evidence="4 5">SS975</strain>
    </source>
</reference>
<evidence type="ECO:0000256" key="1">
    <source>
        <dbReference type="SAM" id="Coils"/>
    </source>
</evidence>
<keyword evidence="1" id="KW-0175">Coiled coil</keyword>
<organism evidence="4 5">
    <name type="scientific">Streptococcus suis</name>
    <dbReference type="NCBI Taxonomy" id="1307"/>
    <lineage>
        <taxon>Bacteria</taxon>
        <taxon>Bacillati</taxon>
        <taxon>Bacillota</taxon>
        <taxon>Bacilli</taxon>
        <taxon>Lactobacillales</taxon>
        <taxon>Streptococcaceae</taxon>
        <taxon>Streptococcus</taxon>
    </lineage>
</organism>
<feature type="coiled-coil region" evidence="1">
    <location>
        <begin position="58"/>
        <end position="149"/>
    </location>
</feature>
<feature type="signal peptide" evidence="3">
    <location>
        <begin position="1"/>
        <end position="24"/>
    </location>
</feature>
<name>A0AB33UFJ3_STRSU</name>
<dbReference type="AlphaFoldDB" id="A0AB33UFJ3"/>
<sequence length="851" mass="89253">MNKKLIVSSLLVPLVASTGVVVQAEEVDTTSVPETVVESAEVTTQSTETTSVPTKEEVDQAKSELNAANTAVATQEAVVEKQQHAVNTEAVAVATAKEELGTAQTIAENATDENIAAASQAVTEAETKVKETEQAIVKAQNVVSEQEAAIATQEAVVSSAQENVTSKQAEVTSAQAVVDSAQASLDGTGASQVIAAQETAQNNVTTTETAVSAAQDELASALETDAARAISIIEKERAVTSAQEAATTAETTLEAAQSTAAITQATLDSATSALATAKADYDSINTIFVSDEYVEALRQYKDSRYGSDAYKAAVAKLKEINEGLRAANTYKSNANDKLIMIEDVNNMSDELLTELSLFASDLVNQVRAKFGTVSTSVTTSSVKASDLVTDGYVADNYGWESIVEFSHNDSALDQAGNYFTKVTVGENLNTWKTLLSRTNVDNVKSLIYRAMIDFLYNGREWLHASSVTGLDLSSRATATYIGVDISSVAGATSVHLNDIDTTDLWSGNTFSTTAIANPNDSATIRSTYEQAQSAYNTALASNQEAQNALATAKDTNTAAQTALATAQAELSKILATAEQAPAARIKLATAQATLTAAQETLQLANEAVANLNASIQEKQATLAAAKAVLAEKEAALATAKSELATEVATLNNLKNQVASSKATVTTFENDLVTAKQLLATAKTTLANLQNAPALLAAAQSKYDQANASLTSKVEVLDKELALLADLKVTQAISEENYTALLNAYNAYLEEVAAKELKERLDAEYKAIIDNNGTPVPVVDETGKVVGYTDSKKSVAPKAPTVTTQASTKALTTQNASKPATKTLPSTGDTFSLMSLIGVGLLGLAPVARKRK</sequence>